<evidence type="ECO:0000256" key="6">
    <source>
        <dbReference type="ARBA" id="ARBA00022964"/>
    </source>
</evidence>
<evidence type="ECO:0000256" key="7">
    <source>
        <dbReference type="ARBA" id="ARBA00023002"/>
    </source>
</evidence>
<dbReference type="GO" id="GO:0005506">
    <property type="term" value="F:iron ion binding"/>
    <property type="evidence" value="ECO:0007669"/>
    <property type="project" value="InterPro"/>
</dbReference>
<dbReference type="InterPro" id="IPR042098">
    <property type="entry name" value="TauD-like_sf"/>
</dbReference>
<keyword evidence="13" id="KW-1185">Reference proteome</keyword>
<evidence type="ECO:0000259" key="11">
    <source>
        <dbReference type="Pfam" id="PF09423"/>
    </source>
</evidence>
<dbReference type="InterPro" id="IPR052900">
    <property type="entry name" value="Phospholipid_Metab_Enz"/>
</dbReference>
<evidence type="ECO:0000256" key="5">
    <source>
        <dbReference type="ARBA" id="ARBA00022873"/>
    </source>
</evidence>
<keyword evidence="9" id="KW-0812">Transmembrane</keyword>
<dbReference type="AlphaFoldDB" id="A0AAN7B8Z1"/>
<evidence type="ECO:0000259" key="10">
    <source>
        <dbReference type="Pfam" id="PF02668"/>
    </source>
</evidence>
<dbReference type="SUPFAM" id="SSF56300">
    <property type="entry name" value="Metallo-dependent phosphatases"/>
    <property type="match status" value="1"/>
</dbReference>
<dbReference type="Pfam" id="PF09423">
    <property type="entry name" value="PhoD"/>
    <property type="match status" value="1"/>
</dbReference>
<organism evidence="12 13">
    <name type="scientific">Rhypophila decipiens</name>
    <dbReference type="NCBI Taxonomy" id="261697"/>
    <lineage>
        <taxon>Eukaryota</taxon>
        <taxon>Fungi</taxon>
        <taxon>Dikarya</taxon>
        <taxon>Ascomycota</taxon>
        <taxon>Pezizomycotina</taxon>
        <taxon>Sordariomycetes</taxon>
        <taxon>Sordariomycetidae</taxon>
        <taxon>Sordariales</taxon>
        <taxon>Naviculisporaceae</taxon>
        <taxon>Rhypophila</taxon>
    </lineage>
</organism>
<dbReference type="FunFam" id="3.60.130.10:FF:000001">
    <property type="entry name" value="Trimethyllysine dioxygenase, mitochondrial"/>
    <property type="match status" value="1"/>
</dbReference>
<gene>
    <name evidence="12" type="ORF">QBC37DRAFT_438313</name>
</gene>
<dbReference type="PANTHER" id="PTHR43606">
    <property type="entry name" value="PHOSPHATASE, PUTATIVE (AFU_ORTHOLOGUE AFUA_6G08710)-RELATED"/>
    <property type="match status" value="1"/>
</dbReference>
<dbReference type="EMBL" id="MU858062">
    <property type="protein sequence ID" value="KAK4217086.1"/>
    <property type="molecule type" value="Genomic_DNA"/>
</dbReference>
<feature type="transmembrane region" description="Helical" evidence="9">
    <location>
        <begin position="21"/>
        <end position="44"/>
    </location>
</feature>
<dbReference type="GO" id="GO:0045329">
    <property type="term" value="P:carnitine biosynthetic process"/>
    <property type="evidence" value="ECO:0007669"/>
    <property type="project" value="UniProtKB-KW"/>
</dbReference>
<dbReference type="InterPro" id="IPR038607">
    <property type="entry name" value="PhoD-like_sf"/>
</dbReference>
<keyword evidence="5" id="KW-0124">Carnitine biosynthesis</keyword>
<keyword evidence="7" id="KW-0560">Oxidoreductase</keyword>
<dbReference type="Pfam" id="PF02668">
    <property type="entry name" value="TauD"/>
    <property type="match status" value="1"/>
</dbReference>
<dbReference type="InterPro" id="IPR018946">
    <property type="entry name" value="PhoD-like_MPP"/>
</dbReference>
<dbReference type="CDD" id="cd00250">
    <property type="entry name" value="CAS_like"/>
    <property type="match status" value="1"/>
</dbReference>
<name>A0AAN7B8Z1_9PEZI</name>
<feature type="domain" description="TauD/TfdA-like" evidence="10">
    <location>
        <begin position="661"/>
        <end position="920"/>
    </location>
</feature>
<dbReference type="InterPro" id="IPR003819">
    <property type="entry name" value="TauD/TfdA-like"/>
</dbReference>
<keyword evidence="9" id="KW-1133">Transmembrane helix</keyword>
<comment type="similarity">
    <text evidence="3">Belongs to the gamma-BBH/TMLD family.</text>
</comment>
<keyword evidence="4" id="KW-0479">Metal-binding</keyword>
<evidence type="ECO:0000256" key="3">
    <source>
        <dbReference type="ARBA" id="ARBA00008654"/>
    </source>
</evidence>
<dbReference type="Proteomes" id="UP001301769">
    <property type="component" value="Unassembled WGS sequence"/>
</dbReference>
<keyword evidence="6" id="KW-0223">Dioxygenase</keyword>
<comment type="cofactor">
    <cofactor evidence="2">
        <name>L-ascorbate</name>
        <dbReference type="ChEBI" id="CHEBI:38290"/>
    </cofactor>
</comment>
<dbReference type="Gene3D" id="3.60.130.10">
    <property type="entry name" value="Clavaminate synthase-like"/>
    <property type="match status" value="1"/>
</dbReference>
<dbReference type="InterPro" id="IPR012776">
    <property type="entry name" value="Trimethyllysine_dOase"/>
</dbReference>
<dbReference type="NCBIfam" id="TIGR02410">
    <property type="entry name" value="carnitine_TMLD"/>
    <property type="match status" value="1"/>
</dbReference>
<evidence type="ECO:0000313" key="12">
    <source>
        <dbReference type="EMBL" id="KAK4217086.1"/>
    </source>
</evidence>
<evidence type="ECO:0000256" key="4">
    <source>
        <dbReference type="ARBA" id="ARBA00022723"/>
    </source>
</evidence>
<proteinExistence type="inferred from homology"/>
<dbReference type="SUPFAM" id="SSF51197">
    <property type="entry name" value="Clavaminate synthase-like"/>
    <property type="match status" value="1"/>
</dbReference>
<accession>A0AAN7B8Z1</accession>
<dbReference type="CDD" id="cd07389">
    <property type="entry name" value="MPP_PhoD"/>
    <property type="match status" value="1"/>
</dbReference>
<keyword evidence="8" id="KW-0408">Iron</keyword>
<reference evidence="12" key="1">
    <citation type="journal article" date="2023" name="Mol. Phylogenet. Evol.">
        <title>Genome-scale phylogeny and comparative genomics of the fungal order Sordariales.</title>
        <authorList>
            <person name="Hensen N."/>
            <person name="Bonometti L."/>
            <person name="Westerberg I."/>
            <person name="Brannstrom I.O."/>
            <person name="Guillou S."/>
            <person name="Cros-Aarteil S."/>
            <person name="Calhoun S."/>
            <person name="Haridas S."/>
            <person name="Kuo A."/>
            <person name="Mondo S."/>
            <person name="Pangilinan J."/>
            <person name="Riley R."/>
            <person name="LaButti K."/>
            <person name="Andreopoulos B."/>
            <person name="Lipzen A."/>
            <person name="Chen C."/>
            <person name="Yan M."/>
            <person name="Daum C."/>
            <person name="Ng V."/>
            <person name="Clum A."/>
            <person name="Steindorff A."/>
            <person name="Ohm R.A."/>
            <person name="Martin F."/>
            <person name="Silar P."/>
            <person name="Natvig D.O."/>
            <person name="Lalanne C."/>
            <person name="Gautier V."/>
            <person name="Ament-Velasquez S.L."/>
            <person name="Kruys A."/>
            <person name="Hutchinson M.I."/>
            <person name="Powell A.J."/>
            <person name="Barry K."/>
            <person name="Miller A.N."/>
            <person name="Grigoriev I.V."/>
            <person name="Debuchy R."/>
            <person name="Gladieux P."/>
            <person name="Hiltunen Thoren M."/>
            <person name="Johannesson H."/>
        </authorList>
    </citation>
    <scope>NUCLEOTIDE SEQUENCE</scope>
    <source>
        <strain evidence="12">PSN293</strain>
    </source>
</reference>
<reference evidence="12" key="2">
    <citation type="submission" date="2023-05" db="EMBL/GenBank/DDBJ databases">
        <authorList>
            <consortium name="Lawrence Berkeley National Laboratory"/>
            <person name="Steindorff A."/>
            <person name="Hensen N."/>
            <person name="Bonometti L."/>
            <person name="Westerberg I."/>
            <person name="Brannstrom I.O."/>
            <person name="Guillou S."/>
            <person name="Cros-Aarteil S."/>
            <person name="Calhoun S."/>
            <person name="Haridas S."/>
            <person name="Kuo A."/>
            <person name="Mondo S."/>
            <person name="Pangilinan J."/>
            <person name="Riley R."/>
            <person name="Labutti K."/>
            <person name="Andreopoulos B."/>
            <person name="Lipzen A."/>
            <person name="Chen C."/>
            <person name="Yanf M."/>
            <person name="Daum C."/>
            <person name="Ng V."/>
            <person name="Clum A."/>
            <person name="Ohm R."/>
            <person name="Martin F."/>
            <person name="Silar P."/>
            <person name="Natvig D."/>
            <person name="Lalanne C."/>
            <person name="Gautier V."/>
            <person name="Ament-Velasquez S.L."/>
            <person name="Kruys A."/>
            <person name="Hutchinson M.I."/>
            <person name="Powell A.J."/>
            <person name="Barry K."/>
            <person name="Miller A.N."/>
            <person name="Grigoriev I.V."/>
            <person name="Debuchy R."/>
            <person name="Gladieux P."/>
            <person name="Thoren M.H."/>
            <person name="Johannesson H."/>
        </authorList>
    </citation>
    <scope>NUCLEOTIDE SEQUENCE</scope>
    <source>
        <strain evidence="12">PSN293</strain>
    </source>
</reference>
<comment type="caution">
    <text evidence="12">The sequence shown here is derived from an EMBL/GenBank/DDBJ whole genome shotgun (WGS) entry which is preliminary data.</text>
</comment>
<evidence type="ECO:0000256" key="9">
    <source>
        <dbReference type="SAM" id="Phobius"/>
    </source>
</evidence>
<feature type="domain" description="PhoD-like phosphatase metallophosphatase" evidence="11">
    <location>
        <begin position="310"/>
        <end position="565"/>
    </location>
</feature>
<evidence type="ECO:0000256" key="1">
    <source>
        <dbReference type="ARBA" id="ARBA00001954"/>
    </source>
</evidence>
<dbReference type="Gene3D" id="3.60.21.70">
    <property type="entry name" value="PhoD-like phosphatase"/>
    <property type="match status" value="1"/>
</dbReference>
<comment type="cofactor">
    <cofactor evidence="1">
        <name>Fe(2+)</name>
        <dbReference type="ChEBI" id="CHEBI:29033"/>
    </cofactor>
</comment>
<dbReference type="InterPro" id="IPR029052">
    <property type="entry name" value="Metallo-depent_PP-like"/>
</dbReference>
<evidence type="ECO:0000256" key="8">
    <source>
        <dbReference type="ARBA" id="ARBA00023004"/>
    </source>
</evidence>
<protein>
    <submittedName>
        <fullName evidence="12">PhoD-like phosphatase-domain-containing protein</fullName>
    </submittedName>
</protein>
<sequence>MATTQTKVARASSIALRALSYFFLRWALIPWVPAAVLTLFAIYVPSFIAGYLNEPKYNVTEEVDVVVTEAIVPPEEPVRSNGAKKRKGATDPAVPAVNGINPEDEVVAEKITITDRITTEKRPLNPLKTLLSGAPNPRSLALSLATFGINLALVSSIADRLFREHSYTAHDLSFVRPGFVSENEAKILIREPDQSKMPVTVEVRLKEPEAPFENSRWQSAGGVRWTNNETDYTSVVSVPLRRHSKPKIYLWRTSNNHTGEFIAPPGVGHALSAVDPPFTFLSTSCIVNRLPYSPFDHPLAIPGLRHLAKLLPSLDAQFMLFLGDFIYSDVPKFWGKTVEDYRQKYRQVYASPDWAAVGQNLSWIHVLDDHEIYNDWDSNTTGIYEAAVNPWNLYNAAANPPPAKKAGTNSLRKSATYYEFTQGPASFFLLDTRTHRDKNSEPATKEDKTMLGPEQLEDFLAWLKKPEPKGVNWKIVASSVPFTKNWQVNTRDTWGGFLSERQKILEAMWDAGLRGTGVVILSGDRHEFAATKFPPPEDGRWPPTVAVHEFSTSPLSQFYSPIPSYRQTDKDDVKIKYINGGNSKFGAITLLNLEEGDQGSLKYRLFIDGKEAWNTMIVSPPPVGEEGGVGGSDGHVSTYPWSFLEFYQNSNKREPEDVKLAYFGAEAAQNPPTISYEDVMRDDKAVGELTKKIKENGFVFVKATPFSDPTDTEKLLERIAFIRVTHYGGFYDFTPDLAMADTAYTNLALPAHTDTTYFSDPAGLQAFHLLSHTGPSESLGSAAEGGKSLLVDGFHAASILKGEDAQAYEVLASVRLPWHASGNEGITISPDKRYPVLEVDEDNGELMRVRWNNDDRGVVPFGEEFTPLEWYGAARKWDEILRRKEVEVWIQLTPGSVLVFDNWRVLHGRSAFQGVRRICGGYINRDDFISRWRNTNFERTEILNRIIG</sequence>
<evidence type="ECO:0000313" key="13">
    <source>
        <dbReference type="Proteomes" id="UP001301769"/>
    </source>
</evidence>
<evidence type="ECO:0000256" key="2">
    <source>
        <dbReference type="ARBA" id="ARBA00001961"/>
    </source>
</evidence>
<dbReference type="GO" id="GO:0050353">
    <property type="term" value="F:trimethyllysine dioxygenase activity"/>
    <property type="evidence" value="ECO:0007669"/>
    <property type="project" value="InterPro"/>
</dbReference>
<dbReference type="PANTHER" id="PTHR43606:SF2">
    <property type="entry name" value="ALKALINE PHOSPHATASE FAMILY PROTEIN (AFU_ORTHOLOGUE AFUA_5G03860)"/>
    <property type="match status" value="1"/>
</dbReference>
<keyword evidence="9" id="KW-0472">Membrane</keyword>